<name>A0A2W1D994_9PLEO</name>
<keyword evidence="5" id="KW-1185">Reference proteome</keyword>
<sequence>MPPPRLPRHLRPCHPLGTAIQVRCAHKTARTALSTDGDEPPQSTTGQSSDGSTNASYSSTDSNTEASTERRSWWSVALGKVTSLTSEPASTEPHPPAPDTPSTPAPNSIKNKQDSPVETVPASTKPHPPALGTPSTPAPEAIKDEQDIPVGSVSGIKQALVRRLVVSDEKSPPQSQRSKAHSRKGKKDDKVETDGQDVSNSPIRKVRSISHTHSITPMPPMSPMSPSRDLHGQQCHIAEQEGGKEETSARHNPEPAPDSLREEVTSIQRELQRLSGVVKALQVALEAKLTAETPSTSATGRDIRSTESSEPSEKERLPEPVSSSPTAVQVAPSAKDLPAPREPQEAVIMEQRQDIQQIYEASFRTHKRWMSILGTTAEYLVDMPPKAVVSLVSFVLRSIIALERNTVRDEGTGRMAVFGHPHRRATRTLATKLIPRNIPDALLVGETTYRNTTTELTDTANLLDEMQAPLVASIATHVHNRLRVIAENAVLEDDIRVCNVMENYRDLNVLYAEARHSPTLSQQPGLILRLEKLLAKRKVQEFHRSLGFLKKDVTRIETARKTRQAKHTEVRTVDKKVSKTVPDRGGLRIVKLDNESREGPDDSIKNAESTDRGAVQKKDYGSGLEGQIHKRSRSLQPSDNLKTKPQDGGNAPNVSSKPAGSSDELSEQSLLEELFPEANSTAEPQYKEERDHPRIEPPTNPILRPSFVGRTQTLREKVVESFQKQGEQITALQLTNCSTQLTEADFRRVVPKGKHIEGWRRDGDFLKVIPGRDPLSLERLPFYYLLFKNAEAAVAYQKNISRLHKLSALHQPANIFSAIPPPTGFLEKGEDISAAISSYNLLPTHHPLSLNVLMQPYNPHLRALIERGGYQPIAPSVDENGKPIWRVLMHIEGYEPRPSDLFKILVHDAYMHGMILPLRNESRSSIHRVRDMINLRMSSKPISSSRPRAYGTFEPTDSQLDKPTQEMTFDDPAIQKMMEGAGEDGNPQQVNQLIMNRVYNRWILDFEDEDTARRWSAIWHRKVLPDLSDKKGAWKETEEERICNTEVLW</sequence>
<proteinExistence type="predicted"/>
<evidence type="ECO:0000313" key="3">
    <source>
        <dbReference type="EMBL" id="KAI1519582.1"/>
    </source>
</evidence>
<dbReference type="OMA" id="RVLMHIE"/>
<feature type="region of interest" description="Disordered" evidence="1">
    <location>
        <begin position="27"/>
        <end position="72"/>
    </location>
</feature>
<feature type="region of interest" description="Disordered" evidence="1">
    <location>
        <begin position="941"/>
        <end position="964"/>
    </location>
</feature>
<feature type="compositionally biased region" description="Basic and acidic residues" evidence="1">
    <location>
        <begin position="238"/>
        <end position="264"/>
    </location>
</feature>
<protein>
    <submittedName>
        <fullName evidence="2">AF-4 multi-domain protein</fullName>
    </submittedName>
</protein>
<accession>A0A2W1D994</accession>
<feature type="region of interest" description="Disordered" evidence="1">
    <location>
        <begin position="681"/>
        <end position="705"/>
    </location>
</feature>
<dbReference type="AlphaFoldDB" id="A0A2W1D994"/>
<evidence type="ECO:0000313" key="2">
    <source>
        <dbReference type="EMBL" id="KAF7566638.1"/>
    </source>
</evidence>
<dbReference type="Proteomes" id="UP000249757">
    <property type="component" value="Unassembled WGS sequence"/>
</dbReference>
<organism evidence="2 4">
    <name type="scientific">Pyrenophora tritici-repentis</name>
    <dbReference type="NCBI Taxonomy" id="45151"/>
    <lineage>
        <taxon>Eukaryota</taxon>
        <taxon>Fungi</taxon>
        <taxon>Dikarya</taxon>
        <taxon>Ascomycota</taxon>
        <taxon>Pezizomycotina</taxon>
        <taxon>Dothideomycetes</taxon>
        <taxon>Pleosporomycetidae</taxon>
        <taxon>Pleosporales</taxon>
        <taxon>Pleosporineae</taxon>
        <taxon>Pleosporaceae</taxon>
        <taxon>Pyrenophora</taxon>
    </lineage>
</organism>
<feature type="region of interest" description="Disordered" evidence="1">
    <location>
        <begin position="84"/>
        <end position="265"/>
    </location>
</feature>
<feature type="compositionally biased region" description="Basic and acidic residues" evidence="1">
    <location>
        <begin position="685"/>
        <end position="695"/>
    </location>
</feature>
<feature type="compositionally biased region" description="Pro residues" evidence="1">
    <location>
        <begin position="93"/>
        <end position="104"/>
    </location>
</feature>
<evidence type="ECO:0000313" key="4">
    <source>
        <dbReference type="Proteomes" id="UP000245464"/>
    </source>
</evidence>
<reference evidence="2" key="1">
    <citation type="journal article" date="2018" name="BMC Genomics">
        <title>Comparative genomics of the wheat fungal pathogen Pyrenophora tritici-repentis reveals chromosomal variations and genome plasticity.</title>
        <authorList>
            <person name="Moolhuijzen P."/>
            <person name="See P.T."/>
            <person name="Hane J.K."/>
            <person name="Shi G."/>
            <person name="Liu Z."/>
            <person name="Oliver R.P."/>
            <person name="Moffat C.S."/>
        </authorList>
    </citation>
    <scope>NUCLEOTIDE SEQUENCE [LARGE SCALE GENOMIC DNA]</scope>
    <source>
        <strain evidence="2">M4</strain>
    </source>
</reference>
<feature type="region of interest" description="Disordered" evidence="1">
    <location>
        <begin position="292"/>
        <end position="341"/>
    </location>
</feature>
<reference evidence="3" key="3">
    <citation type="journal article" date="2022" name="bioRxiv">
        <title>A global pangenome for the wheat fungal pathogen Pyrenophora tritici-repentis and prediction of effector protein structural homology.</title>
        <authorList>
            <person name="Moolhuijzen P."/>
            <person name="See P.T."/>
            <person name="Shi G."/>
            <person name="Powell H.R."/>
            <person name="Cockram J."/>
            <person name="Jorgensen L.N."/>
            <person name="Benslimane H."/>
            <person name="Strelkov S.E."/>
            <person name="Turner J."/>
            <person name="Liu Z."/>
            <person name="Moffat C.S."/>
        </authorList>
    </citation>
    <scope>NUCLEOTIDE SEQUENCE</scope>
    <source>
        <strain evidence="3">86-124</strain>
    </source>
</reference>
<dbReference type="OrthoDB" id="5332316at2759"/>
<reference evidence="5" key="4">
    <citation type="journal article" date="2022" name="Microb. Genom.">
        <title>A global pangenome for the wheat fungal pathogen Pyrenophora tritici-repentis and prediction of effector protein structural homology.</title>
        <authorList>
            <person name="Moolhuijzen P.M."/>
            <person name="See P.T."/>
            <person name="Shi G."/>
            <person name="Powell H.R."/>
            <person name="Cockram J."/>
            <person name="Jorgensen L.N."/>
            <person name="Benslimane H."/>
            <person name="Strelkov S.E."/>
            <person name="Turner J."/>
            <person name="Liu Z."/>
            <person name="Moffat C.S."/>
        </authorList>
    </citation>
    <scope>NUCLEOTIDE SEQUENCE [LARGE SCALE GENOMIC DNA]</scope>
</reference>
<dbReference type="EMBL" id="NRDI02000002">
    <property type="protein sequence ID" value="KAI1519582.1"/>
    <property type="molecule type" value="Genomic_DNA"/>
</dbReference>
<gene>
    <name evidence="3" type="ORF">Ptr86124_002710</name>
    <name evidence="2" type="ORF">PtrM4_149580</name>
</gene>
<dbReference type="Proteomes" id="UP000245464">
    <property type="component" value="Chromosome 9"/>
</dbReference>
<feature type="compositionally biased region" description="Basic and acidic residues" evidence="1">
    <location>
        <begin position="584"/>
        <end position="620"/>
    </location>
</feature>
<comment type="caution">
    <text evidence="2">The sequence shown here is derived from an EMBL/GenBank/DDBJ whole genome shotgun (WGS) entry which is preliminary data.</text>
</comment>
<feature type="compositionally biased region" description="Polar residues" evidence="1">
    <location>
        <begin position="54"/>
        <end position="66"/>
    </location>
</feature>
<dbReference type="EMBL" id="NQIK02000009">
    <property type="protein sequence ID" value="KAF7566638.1"/>
    <property type="molecule type" value="Genomic_DNA"/>
</dbReference>
<feature type="compositionally biased region" description="Basic and acidic residues" evidence="1">
    <location>
        <begin position="301"/>
        <end position="318"/>
    </location>
</feature>
<evidence type="ECO:0000313" key="5">
    <source>
        <dbReference type="Proteomes" id="UP000249757"/>
    </source>
</evidence>
<evidence type="ECO:0000256" key="1">
    <source>
        <dbReference type="SAM" id="MobiDB-lite"/>
    </source>
</evidence>
<reference evidence="3" key="2">
    <citation type="submission" date="2021-05" db="EMBL/GenBank/DDBJ databases">
        <authorList>
            <person name="Moolhuijzen P.M."/>
            <person name="Moffat C.S."/>
        </authorList>
    </citation>
    <scope>NUCLEOTIDE SEQUENCE</scope>
    <source>
        <strain evidence="3">86-124</strain>
    </source>
</reference>
<feature type="region of interest" description="Disordered" evidence="1">
    <location>
        <begin position="584"/>
        <end position="667"/>
    </location>
</feature>
<feature type="compositionally biased region" description="Low complexity" evidence="1">
    <location>
        <begin position="42"/>
        <end position="53"/>
    </location>
</feature>